<gene>
    <name evidence="1" type="ORF">WJX75_005972</name>
</gene>
<organism evidence="1 2">
    <name type="scientific">Coccomyxa subellipsoidea</name>
    <dbReference type="NCBI Taxonomy" id="248742"/>
    <lineage>
        <taxon>Eukaryota</taxon>
        <taxon>Viridiplantae</taxon>
        <taxon>Chlorophyta</taxon>
        <taxon>core chlorophytes</taxon>
        <taxon>Trebouxiophyceae</taxon>
        <taxon>Trebouxiophyceae incertae sedis</taxon>
        <taxon>Coccomyxaceae</taxon>
        <taxon>Coccomyxa</taxon>
    </lineage>
</organism>
<accession>A0ABR2YBJ8</accession>
<dbReference type="PANTHER" id="PTHR47543:SF2">
    <property type="entry name" value="RNA POLYMERASE II TRANSCRIPTION FACTOR SIII SUBUNIT A"/>
    <property type="match status" value="1"/>
</dbReference>
<comment type="caution">
    <text evidence="1">The sequence shown here is derived from an EMBL/GenBank/DDBJ whole genome shotgun (WGS) entry which is preliminary data.</text>
</comment>
<evidence type="ECO:0000313" key="2">
    <source>
        <dbReference type="Proteomes" id="UP001491310"/>
    </source>
</evidence>
<dbReference type="Pfam" id="PF06881">
    <property type="entry name" value="Elongin_A"/>
    <property type="match status" value="1"/>
</dbReference>
<proteinExistence type="predicted"/>
<dbReference type="EMBL" id="JALJOT010000017">
    <property type="protein sequence ID" value="KAK9901637.1"/>
    <property type="molecule type" value="Genomic_DNA"/>
</dbReference>
<sequence>MGDIEWIRAPAYNALGPPSLEILCYRSLVNHRNWLGDLGDIPLVLVHGILEVCSVEQLILIEDETRLGGRDIGTELSPYWKRHLIEKFGLEALPTDAEHNNEGSTDWRSLYEWRWQEYEERTQALGQRLRHISAKCAEQKSSRTMQVLQKAPRRQCARTSARFAAPPPSSRNRLLKKLGMRAPPAQKAGFIKPVKRRVPQALASEPPAKWAAPTAQGVVLVECDLDLPGSGGATSPVQLAKEYAMLMETDIFS</sequence>
<evidence type="ECO:0000313" key="1">
    <source>
        <dbReference type="EMBL" id="KAK9901637.1"/>
    </source>
</evidence>
<dbReference type="Proteomes" id="UP001491310">
    <property type="component" value="Unassembled WGS sequence"/>
</dbReference>
<protein>
    <submittedName>
        <fullName evidence="1">Uncharacterized protein</fullName>
    </submittedName>
</protein>
<dbReference type="PANTHER" id="PTHR47543">
    <property type="entry name" value="OS08G0169600 PROTEIN"/>
    <property type="match status" value="1"/>
</dbReference>
<name>A0ABR2YBJ8_9CHLO</name>
<dbReference type="InterPro" id="IPR010684">
    <property type="entry name" value="RNA_pol_II_trans_fac_SIII_A"/>
</dbReference>
<dbReference type="Gene3D" id="6.10.250.3180">
    <property type="match status" value="1"/>
</dbReference>
<reference evidence="1 2" key="1">
    <citation type="journal article" date="2024" name="Nat. Commun.">
        <title>Phylogenomics reveals the evolutionary origins of lichenization in chlorophyte algae.</title>
        <authorList>
            <person name="Puginier C."/>
            <person name="Libourel C."/>
            <person name="Otte J."/>
            <person name="Skaloud P."/>
            <person name="Haon M."/>
            <person name="Grisel S."/>
            <person name="Petersen M."/>
            <person name="Berrin J.G."/>
            <person name="Delaux P.M."/>
            <person name="Dal Grande F."/>
            <person name="Keller J."/>
        </authorList>
    </citation>
    <scope>NUCLEOTIDE SEQUENCE [LARGE SCALE GENOMIC DNA]</scope>
    <source>
        <strain evidence="1 2">SAG 216-7</strain>
    </source>
</reference>
<keyword evidence="2" id="KW-1185">Reference proteome</keyword>